<feature type="transmembrane region" description="Helical" evidence="1">
    <location>
        <begin position="27"/>
        <end position="47"/>
    </location>
</feature>
<accession>R1F0U2</accession>
<organism evidence="2 3">
    <name type="scientific">Aeromonas molluscorum 848</name>
    <dbReference type="NCBI Taxonomy" id="1268236"/>
    <lineage>
        <taxon>Bacteria</taxon>
        <taxon>Pseudomonadati</taxon>
        <taxon>Pseudomonadota</taxon>
        <taxon>Gammaproteobacteria</taxon>
        <taxon>Aeromonadales</taxon>
        <taxon>Aeromonadaceae</taxon>
        <taxon>Aeromonas</taxon>
    </lineage>
</organism>
<sequence>MSTSLLFYYIQHLIAGTTLIINVDTTFIFIMTMFNTIFAAKSFLVFYQRMNILTRVVKYPIMLILLSLMNCQIFSLCKVKCKTTENLLNKME</sequence>
<reference evidence="2 3" key="1">
    <citation type="journal article" date="2013" name="Genome Announc.">
        <title>Draft Genome Sequence of Aeromonas molluscorum Strain 848TT, Isolated from Bivalve Molluscs.</title>
        <authorList>
            <person name="Spataro N."/>
            <person name="Farfan M."/>
            <person name="Albarral V."/>
            <person name="Sanglas A."/>
            <person name="Loren J.G."/>
            <person name="Fuste M.C."/>
            <person name="Bosch E."/>
        </authorList>
    </citation>
    <scope>NUCLEOTIDE SEQUENCE [LARGE SCALE GENOMIC DNA]</scope>
    <source>
        <strain evidence="2 3">848</strain>
    </source>
</reference>
<gene>
    <name evidence="2" type="ORF">G113_18674</name>
</gene>
<keyword evidence="3" id="KW-1185">Reference proteome</keyword>
<evidence type="ECO:0000313" key="3">
    <source>
        <dbReference type="Proteomes" id="UP000013526"/>
    </source>
</evidence>
<proteinExistence type="predicted"/>
<name>R1F0U2_9GAMM</name>
<protein>
    <submittedName>
        <fullName evidence="2">Uncharacterized protein</fullName>
    </submittedName>
</protein>
<comment type="caution">
    <text evidence="2">The sequence shown here is derived from an EMBL/GenBank/DDBJ whole genome shotgun (WGS) entry which is preliminary data.</text>
</comment>
<keyword evidence="1" id="KW-0812">Transmembrane</keyword>
<dbReference type="Proteomes" id="UP000013526">
    <property type="component" value="Unassembled WGS sequence"/>
</dbReference>
<dbReference type="EMBL" id="AQGQ01000195">
    <property type="protein sequence ID" value="EOD53608.1"/>
    <property type="molecule type" value="Genomic_DNA"/>
</dbReference>
<evidence type="ECO:0000313" key="2">
    <source>
        <dbReference type="EMBL" id="EOD53608.1"/>
    </source>
</evidence>
<keyword evidence="1" id="KW-1133">Transmembrane helix</keyword>
<dbReference type="AlphaFoldDB" id="R1F0U2"/>
<evidence type="ECO:0000256" key="1">
    <source>
        <dbReference type="SAM" id="Phobius"/>
    </source>
</evidence>
<keyword evidence="1" id="KW-0472">Membrane</keyword>